<evidence type="ECO:0000256" key="1">
    <source>
        <dbReference type="SAM" id="MobiDB-lite"/>
    </source>
</evidence>
<dbReference type="SUPFAM" id="SSF89069">
    <property type="entry name" value="N-terminal, cytoplasmic domain of anti-sigmaE factor RseA"/>
    <property type="match status" value="1"/>
</dbReference>
<name>A0A916UVW6_9BURK</name>
<dbReference type="GO" id="GO:0016989">
    <property type="term" value="F:sigma factor antagonist activity"/>
    <property type="evidence" value="ECO:0007669"/>
    <property type="project" value="InterPro"/>
</dbReference>
<reference evidence="4" key="1">
    <citation type="journal article" date="2014" name="Int. J. Syst. Evol. Microbiol.">
        <title>Complete genome sequence of Corynebacterium casei LMG S-19264T (=DSM 44701T), isolated from a smear-ripened cheese.</title>
        <authorList>
            <consortium name="US DOE Joint Genome Institute (JGI-PGF)"/>
            <person name="Walter F."/>
            <person name="Albersmeier A."/>
            <person name="Kalinowski J."/>
            <person name="Ruckert C."/>
        </authorList>
    </citation>
    <scope>NUCLEOTIDE SEQUENCE</scope>
    <source>
        <strain evidence="4">CGMCC 1.10998</strain>
    </source>
</reference>
<feature type="domain" description="Anti sigma-E protein RseA N-terminal" evidence="3">
    <location>
        <begin position="9"/>
        <end position="90"/>
    </location>
</feature>
<dbReference type="AlphaFoldDB" id="A0A916UVW6"/>
<feature type="compositionally biased region" description="Basic and acidic residues" evidence="1">
    <location>
        <begin position="180"/>
        <end position="192"/>
    </location>
</feature>
<organism evidence="4 5">
    <name type="scientific">Undibacterium terreum</name>
    <dbReference type="NCBI Taxonomy" id="1224302"/>
    <lineage>
        <taxon>Bacteria</taxon>
        <taxon>Pseudomonadati</taxon>
        <taxon>Pseudomonadota</taxon>
        <taxon>Betaproteobacteria</taxon>
        <taxon>Burkholderiales</taxon>
        <taxon>Oxalobacteraceae</taxon>
        <taxon>Undibacterium</taxon>
    </lineage>
</organism>
<evidence type="ECO:0000313" key="4">
    <source>
        <dbReference type="EMBL" id="GGC91067.1"/>
    </source>
</evidence>
<keyword evidence="2" id="KW-1133">Transmembrane helix</keyword>
<dbReference type="CDD" id="cd16328">
    <property type="entry name" value="RseA_N"/>
    <property type="match status" value="1"/>
</dbReference>
<comment type="caution">
    <text evidence="4">The sequence shown here is derived from an EMBL/GenBank/DDBJ whole genome shotgun (WGS) entry which is preliminary data.</text>
</comment>
<evidence type="ECO:0000313" key="5">
    <source>
        <dbReference type="Proteomes" id="UP000637423"/>
    </source>
</evidence>
<dbReference type="PANTHER" id="PTHR38104">
    <property type="match status" value="1"/>
</dbReference>
<dbReference type="Proteomes" id="UP000637423">
    <property type="component" value="Unassembled WGS sequence"/>
</dbReference>
<evidence type="ECO:0000256" key="2">
    <source>
        <dbReference type="SAM" id="Phobius"/>
    </source>
</evidence>
<sequence length="235" mass="24654">MMKTDTSKQEHISALLDGELSGHDCDAVIVSLAAAESREAWNVYHQIGDALRSDDLAVNLSADFSSRFSALLDAEPVILAPKTRPVAEQPEMPAIGQQANGAAIVKPRFSWNVAIASMAAAAAVAFIMAPQVTAMFGGGAAPGLQMAKVNDNPGKPASQQSGPVQLVADASVNPESQARPSDEPDMLRDPRIDSYLLAHQRFSPAISNAAQTTQFAARGVDRDDAARASSSASDK</sequence>
<keyword evidence="2" id="KW-0472">Membrane</keyword>
<accession>A0A916UVW6</accession>
<dbReference type="PANTHER" id="PTHR38104:SF1">
    <property type="entry name" value="ANTI-SIGMA-E FACTOR RSEA"/>
    <property type="match status" value="1"/>
</dbReference>
<dbReference type="InterPro" id="IPR052383">
    <property type="entry name" value="Anti-sigma-E_RseA-like"/>
</dbReference>
<gene>
    <name evidence="4" type="ORF">GCM10011396_42930</name>
</gene>
<dbReference type="InterPro" id="IPR005572">
    <property type="entry name" value="Anti-sigma_E_RseA_N"/>
</dbReference>
<reference evidence="4" key="2">
    <citation type="submission" date="2020-09" db="EMBL/GenBank/DDBJ databases">
        <authorList>
            <person name="Sun Q."/>
            <person name="Zhou Y."/>
        </authorList>
    </citation>
    <scope>NUCLEOTIDE SEQUENCE</scope>
    <source>
        <strain evidence="4">CGMCC 1.10998</strain>
    </source>
</reference>
<dbReference type="EMBL" id="BMED01000005">
    <property type="protein sequence ID" value="GGC91067.1"/>
    <property type="molecule type" value="Genomic_DNA"/>
</dbReference>
<feature type="transmembrane region" description="Helical" evidence="2">
    <location>
        <begin position="109"/>
        <end position="129"/>
    </location>
</feature>
<dbReference type="Gene3D" id="1.10.10.880">
    <property type="entry name" value="Anti sigma-E protein RseA, N-terminal domain"/>
    <property type="match status" value="1"/>
</dbReference>
<evidence type="ECO:0000259" key="3">
    <source>
        <dbReference type="Pfam" id="PF03872"/>
    </source>
</evidence>
<protein>
    <submittedName>
        <fullName evidence="4">Sigma-E factor negative regulatory protein</fullName>
    </submittedName>
</protein>
<keyword evidence="2" id="KW-0812">Transmembrane</keyword>
<feature type="region of interest" description="Disordered" evidence="1">
    <location>
        <begin position="173"/>
        <end position="192"/>
    </location>
</feature>
<dbReference type="InterPro" id="IPR036147">
    <property type="entry name" value="Anti-sigma_E_RseA_N_sf"/>
</dbReference>
<keyword evidence="5" id="KW-1185">Reference proteome</keyword>
<dbReference type="RefSeq" id="WP_188568180.1">
    <property type="nucleotide sequence ID" value="NZ_BMED01000005.1"/>
</dbReference>
<proteinExistence type="predicted"/>
<dbReference type="Pfam" id="PF03872">
    <property type="entry name" value="RseA_N"/>
    <property type="match status" value="1"/>
</dbReference>